<keyword evidence="2" id="KW-0472">Membrane</keyword>
<dbReference type="AlphaFoldDB" id="A0AAD2FSJ4"/>
<evidence type="ECO:0000256" key="2">
    <source>
        <dbReference type="SAM" id="Phobius"/>
    </source>
</evidence>
<sequence>MRGFTSICILFFFLTTSVNGFTTKKREQGGHKFQPVNVGKDDKGQQESVPATSPAAPLFAFPPSSAVSAIPVIYEDELDEDINISYGVALVSCALSLALGFGFGYGV</sequence>
<evidence type="ECO:0000313" key="4">
    <source>
        <dbReference type="EMBL" id="CAJ1951686.1"/>
    </source>
</evidence>
<reference evidence="4" key="1">
    <citation type="submission" date="2023-08" db="EMBL/GenBank/DDBJ databases">
        <authorList>
            <person name="Audoor S."/>
            <person name="Bilcke G."/>
        </authorList>
    </citation>
    <scope>NUCLEOTIDE SEQUENCE</scope>
</reference>
<keyword evidence="2" id="KW-1133">Transmembrane helix</keyword>
<accession>A0AAD2FSJ4</accession>
<evidence type="ECO:0000313" key="5">
    <source>
        <dbReference type="Proteomes" id="UP001295423"/>
    </source>
</evidence>
<keyword evidence="2" id="KW-0812">Transmembrane</keyword>
<evidence type="ECO:0000256" key="3">
    <source>
        <dbReference type="SAM" id="SignalP"/>
    </source>
</evidence>
<proteinExistence type="predicted"/>
<keyword evidence="5" id="KW-1185">Reference proteome</keyword>
<name>A0AAD2FSJ4_9STRA</name>
<feature type="region of interest" description="Disordered" evidence="1">
    <location>
        <begin position="32"/>
        <end position="51"/>
    </location>
</feature>
<evidence type="ECO:0000256" key="1">
    <source>
        <dbReference type="SAM" id="MobiDB-lite"/>
    </source>
</evidence>
<feature type="signal peptide" evidence="3">
    <location>
        <begin position="1"/>
        <end position="20"/>
    </location>
</feature>
<evidence type="ECO:0008006" key="6">
    <source>
        <dbReference type="Google" id="ProtNLM"/>
    </source>
</evidence>
<feature type="chain" id="PRO_5042204484" description="Transmembrane protein" evidence="3">
    <location>
        <begin position="21"/>
        <end position="107"/>
    </location>
</feature>
<dbReference type="Proteomes" id="UP001295423">
    <property type="component" value="Unassembled WGS sequence"/>
</dbReference>
<protein>
    <recommendedName>
        <fullName evidence="6">Transmembrane protein</fullName>
    </recommendedName>
</protein>
<comment type="caution">
    <text evidence="4">The sequence shown here is derived from an EMBL/GenBank/DDBJ whole genome shotgun (WGS) entry which is preliminary data.</text>
</comment>
<dbReference type="EMBL" id="CAKOGP040001792">
    <property type="protein sequence ID" value="CAJ1951686.1"/>
    <property type="molecule type" value="Genomic_DNA"/>
</dbReference>
<organism evidence="4 5">
    <name type="scientific">Cylindrotheca closterium</name>
    <dbReference type="NCBI Taxonomy" id="2856"/>
    <lineage>
        <taxon>Eukaryota</taxon>
        <taxon>Sar</taxon>
        <taxon>Stramenopiles</taxon>
        <taxon>Ochrophyta</taxon>
        <taxon>Bacillariophyta</taxon>
        <taxon>Bacillariophyceae</taxon>
        <taxon>Bacillariophycidae</taxon>
        <taxon>Bacillariales</taxon>
        <taxon>Bacillariaceae</taxon>
        <taxon>Cylindrotheca</taxon>
    </lineage>
</organism>
<gene>
    <name evidence="4" type="ORF">CYCCA115_LOCUS13187</name>
</gene>
<feature type="transmembrane region" description="Helical" evidence="2">
    <location>
        <begin position="84"/>
        <end position="105"/>
    </location>
</feature>
<keyword evidence="3" id="KW-0732">Signal</keyword>